<dbReference type="NCBIfam" id="TIGR04057">
    <property type="entry name" value="SusC_RagA_signa"/>
    <property type="match status" value="1"/>
</dbReference>
<keyword evidence="4" id="KW-1185">Reference proteome</keyword>
<keyword evidence="1" id="KW-0812">Transmembrane</keyword>
<sequence length="255" mass="28072">MPGANITNALAGNVAGVIAMQTSGEPGFNNSQFWIRGMSTFGANQGALIMVDGFERPFNEINIEDIESFSVLKDASATALYGSKGANGVILITTKNGKAGKIAIDGRVQVGYVTRTRTPEYVGGYEYAKLVNEALTTRNLQPLYTPNELEIINNNLDPDLYPNVDWIDLMLKPSTNNVNASLNFKGGGTTARYFVSAAYYNEGGMYESDKSLNEYKTNANRERWNYRTNFDFDITKTTLLRLGVAGFLEKRILPV</sequence>
<gene>
    <name evidence="3" type="ORF">MKP09_14695</name>
</gene>
<keyword evidence="1" id="KW-0998">Cell outer membrane</keyword>
<dbReference type="EMBL" id="JAKWBL010000003">
    <property type="protein sequence ID" value="MCH5599065.1"/>
    <property type="molecule type" value="Genomic_DNA"/>
</dbReference>
<dbReference type="InterPro" id="IPR012910">
    <property type="entry name" value="Plug_dom"/>
</dbReference>
<protein>
    <submittedName>
        <fullName evidence="3">TonB-dependent receptor plug domain-containing protein</fullName>
    </submittedName>
</protein>
<dbReference type="InterPro" id="IPR037066">
    <property type="entry name" value="Plug_dom_sf"/>
</dbReference>
<evidence type="ECO:0000313" key="3">
    <source>
        <dbReference type="EMBL" id="MCH5599065.1"/>
    </source>
</evidence>
<dbReference type="InterPro" id="IPR023997">
    <property type="entry name" value="TonB-dep_OMP_SusC/RagA_CS"/>
</dbReference>
<keyword evidence="1" id="KW-0813">Transport</keyword>
<comment type="caution">
    <text evidence="3">The sequence shown here is derived from an EMBL/GenBank/DDBJ whole genome shotgun (WGS) entry which is preliminary data.</text>
</comment>
<dbReference type="InterPro" id="IPR039426">
    <property type="entry name" value="TonB-dep_rcpt-like"/>
</dbReference>
<dbReference type="SUPFAM" id="SSF56935">
    <property type="entry name" value="Porins"/>
    <property type="match status" value="1"/>
</dbReference>
<dbReference type="Gene3D" id="2.170.130.10">
    <property type="entry name" value="TonB-dependent receptor, plug domain"/>
    <property type="match status" value="1"/>
</dbReference>
<keyword evidence="1" id="KW-1134">Transmembrane beta strand</keyword>
<accession>A0ABS9SL80</accession>
<dbReference type="Proteomes" id="UP001202248">
    <property type="component" value="Unassembled WGS sequence"/>
</dbReference>
<dbReference type="RefSeq" id="WP_240830743.1">
    <property type="nucleotide sequence ID" value="NZ_JAKWBL010000003.1"/>
</dbReference>
<comment type="similarity">
    <text evidence="1">Belongs to the TonB-dependent receptor family.</text>
</comment>
<proteinExistence type="inferred from homology"/>
<evidence type="ECO:0000259" key="2">
    <source>
        <dbReference type="Pfam" id="PF07715"/>
    </source>
</evidence>
<evidence type="ECO:0000256" key="1">
    <source>
        <dbReference type="PROSITE-ProRule" id="PRU01360"/>
    </source>
</evidence>
<dbReference type="Pfam" id="PF07715">
    <property type="entry name" value="Plug"/>
    <property type="match status" value="1"/>
</dbReference>
<feature type="domain" description="TonB-dependent receptor plug" evidence="2">
    <location>
        <begin position="3"/>
        <end position="89"/>
    </location>
</feature>
<reference evidence="3 4" key="1">
    <citation type="submission" date="2022-02" db="EMBL/GenBank/DDBJ databases">
        <authorList>
            <person name="Min J."/>
        </authorList>
    </citation>
    <scope>NUCLEOTIDE SEQUENCE [LARGE SCALE GENOMIC DNA]</scope>
    <source>
        <strain evidence="3 4">GR10-1</strain>
    </source>
</reference>
<keyword evidence="1" id="KW-0472">Membrane</keyword>
<keyword evidence="3" id="KW-0675">Receptor</keyword>
<organism evidence="3 4">
    <name type="scientific">Niabella ginsengisoli</name>
    <dbReference type="NCBI Taxonomy" id="522298"/>
    <lineage>
        <taxon>Bacteria</taxon>
        <taxon>Pseudomonadati</taxon>
        <taxon>Bacteroidota</taxon>
        <taxon>Chitinophagia</taxon>
        <taxon>Chitinophagales</taxon>
        <taxon>Chitinophagaceae</taxon>
        <taxon>Niabella</taxon>
    </lineage>
</organism>
<evidence type="ECO:0000313" key="4">
    <source>
        <dbReference type="Proteomes" id="UP001202248"/>
    </source>
</evidence>
<comment type="subcellular location">
    <subcellularLocation>
        <location evidence="1">Cell outer membrane</location>
        <topology evidence="1">Multi-pass membrane protein</topology>
    </subcellularLocation>
</comment>
<name>A0ABS9SL80_9BACT</name>
<dbReference type="PROSITE" id="PS52016">
    <property type="entry name" value="TONB_DEPENDENT_REC_3"/>
    <property type="match status" value="1"/>
</dbReference>